<reference evidence="5 6" key="1">
    <citation type="submission" date="2024-03" db="EMBL/GenBank/DDBJ databases">
        <title>Draft genome sequence of Klenkia terrae.</title>
        <authorList>
            <person name="Duangmal K."/>
            <person name="Chantavorakit T."/>
        </authorList>
    </citation>
    <scope>NUCLEOTIDE SEQUENCE [LARGE SCALE GENOMIC DNA]</scope>
    <source>
        <strain evidence="5 6">JCM 17786</strain>
    </source>
</reference>
<dbReference type="Pfam" id="PF13561">
    <property type="entry name" value="adh_short_C2"/>
    <property type="match status" value="1"/>
</dbReference>
<dbReference type="Proteomes" id="UP001373496">
    <property type="component" value="Unassembled WGS sequence"/>
</dbReference>
<dbReference type="InterPro" id="IPR020904">
    <property type="entry name" value="Sc_DH/Rdtase_CS"/>
</dbReference>
<comment type="caution">
    <text evidence="5">The sequence shown here is derived from an EMBL/GenBank/DDBJ whole genome shotgun (WGS) entry which is preliminary data.</text>
</comment>
<dbReference type="PANTHER" id="PTHR24321">
    <property type="entry name" value="DEHYDROGENASES, SHORT CHAIN"/>
    <property type="match status" value="1"/>
</dbReference>
<keyword evidence="6" id="KW-1185">Reference proteome</keyword>
<keyword evidence="2" id="KW-0560">Oxidoreductase</keyword>
<name>A0ABU8EA09_9ACTN</name>
<feature type="domain" description="Ketoreductase" evidence="4">
    <location>
        <begin position="3"/>
        <end position="184"/>
    </location>
</feature>
<dbReference type="InterPro" id="IPR002347">
    <property type="entry name" value="SDR_fam"/>
</dbReference>
<gene>
    <name evidence="5" type="ORF">UXQ13_18015</name>
</gene>
<evidence type="ECO:0000259" key="4">
    <source>
        <dbReference type="SMART" id="SM00822"/>
    </source>
</evidence>
<evidence type="ECO:0000256" key="3">
    <source>
        <dbReference type="ARBA" id="ARBA00023027"/>
    </source>
</evidence>
<evidence type="ECO:0000313" key="6">
    <source>
        <dbReference type="Proteomes" id="UP001373496"/>
    </source>
</evidence>
<keyword evidence="3" id="KW-0520">NAD</keyword>
<organism evidence="5 6">
    <name type="scientific">Klenkia terrae</name>
    <dbReference type="NCBI Taxonomy" id="1052259"/>
    <lineage>
        <taxon>Bacteria</taxon>
        <taxon>Bacillati</taxon>
        <taxon>Actinomycetota</taxon>
        <taxon>Actinomycetes</taxon>
        <taxon>Geodermatophilales</taxon>
        <taxon>Geodermatophilaceae</taxon>
        <taxon>Klenkia</taxon>
    </lineage>
</organism>
<evidence type="ECO:0000313" key="5">
    <source>
        <dbReference type="EMBL" id="MEI4280375.1"/>
    </source>
</evidence>
<dbReference type="CDD" id="cd05233">
    <property type="entry name" value="SDR_c"/>
    <property type="match status" value="1"/>
</dbReference>
<accession>A0ABU8EA09</accession>
<dbReference type="InterPro" id="IPR036291">
    <property type="entry name" value="NAD(P)-bd_dom_sf"/>
</dbReference>
<proteinExistence type="inferred from homology"/>
<dbReference type="Gene3D" id="3.40.50.720">
    <property type="entry name" value="NAD(P)-binding Rossmann-like Domain"/>
    <property type="match status" value="1"/>
</dbReference>
<sequence length="245" mass="25130">MTPVAVVTGAAGGIGAAIVRRLVADGFAVAALDVAPPADEGVRAAVEGGTVGWWDCDVTDPIAVHDTVAAVVARHGRLDALVNDAGLLSGRASFLETTPEQMHRFFDVNAVGVLLMTQACFPHLRDAEAGGRVVNLGSRTFFTGGPGQLAYVASKGAVIGMTRVMARELGEHRVTVNAVVPAQVETPGTQAHSGPEVFARTRSQQAIPDPVTGDVVAGTVAHLLSPDGRLTTGQCVVVDGGGLLR</sequence>
<evidence type="ECO:0000256" key="1">
    <source>
        <dbReference type="ARBA" id="ARBA00006484"/>
    </source>
</evidence>
<dbReference type="PROSITE" id="PS00061">
    <property type="entry name" value="ADH_SHORT"/>
    <property type="match status" value="1"/>
</dbReference>
<dbReference type="PRINTS" id="PR00081">
    <property type="entry name" value="GDHRDH"/>
</dbReference>
<dbReference type="SMART" id="SM00822">
    <property type="entry name" value="PKS_KR"/>
    <property type="match status" value="1"/>
</dbReference>
<dbReference type="RefSeq" id="WP_225235830.1">
    <property type="nucleotide sequence ID" value="NZ_JBAPLV010000022.1"/>
</dbReference>
<protein>
    <submittedName>
        <fullName evidence="5">SDR family oxidoreductase</fullName>
    </submittedName>
</protein>
<comment type="similarity">
    <text evidence="1">Belongs to the short-chain dehydrogenases/reductases (SDR) family.</text>
</comment>
<dbReference type="PANTHER" id="PTHR24321:SF8">
    <property type="entry name" value="ESTRADIOL 17-BETA-DEHYDROGENASE 8-RELATED"/>
    <property type="match status" value="1"/>
</dbReference>
<dbReference type="InterPro" id="IPR057326">
    <property type="entry name" value="KR_dom"/>
</dbReference>
<dbReference type="SUPFAM" id="SSF51735">
    <property type="entry name" value="NAD(P)-binding Rossmann-fold domains"/>
    <property type="match status" value="1"/>
</dbReference>
<dbReference type="EMBL" id="JBAPLV010000022">
    <property type="protein sequence ID" value="MEI4280375.1"/>
    <property type="molecule type" value="Genomic_DNA"/>
</dbReference>
<dbReference type="PRINTS" id="PR00080">
    <property type="entry name" value="SDRFAMILY"/>
</dbReference>
<evidence type="ECO:0000256" key="2">
    <source>
        <dbReference type="ARBA" id="ARBA00023002"/>
    </source>
</evidence>